<reference evidence="3 4" key="1">
    <citation type="submission" date="2020-07" db="EMBL/GenBank/DDBJ databases">
        <title>Sequencing the genomes of 1000 actinobacteria strains.</title>
        <authorList>
            <person name="Klenk H.-P."/>
        </authorList>
    </citation>
    <scope>NUCLEOTIDE SEQUENCE [LARGE SCALE GENOMIC DNA]</scope>
    <source>
        <strain evidence="3 4">DSM 24482</strain>
    </source>
</reference>
<dbReference type="Proteomes" id="UP000618382">
    <property type="component" value="Unassembled WGS sequence"/>
</dbReference>
<evidence type="ECO:0000313" key="5">
    <source>
        <dbReference type="Proteomes" id="UP000618382"/>
    </source>
</evidence>
<evidence type="ECO:0000313" key="2">
    <source>
        <dbReference type="EMBL" id="GIG31131.1"/>
    </source>
</evidence>
<reference evidence="2 5" key="2">
    <citation type="submission" date="2021-01" db="EMBL/GenBank/DDBJ databases">
        <title>Whole genome shotgun sequence of Cellulomonas oligotrophica NBRC 109435.</title>
        <authorList>
            <person name="Komaki H."/>
            <person name="Tamura T."/>
        </authorList>
    </citation>
    <scope>NUCLEOTIDE SEQUENCE [LARGE SCALE GENOMIC DNA]</scope>
    <source>
        <strain evidence="2 5">NBRC 109435</strain>
    </source>
</reference>
<name>A0A7Y9JXP4_9CELL</name>
<feature type="region of interest" description="Disordered" evidence="1">
    <location>
        <begin position="51"/>
        <end position="72"/>
    </location>
</feature>
<evidence type="ECO:0000313" key="3">
    <source>
        <dbReference type="EMBL" id="NYD85862.1"/>
    </source>
</evidence>
<evidence type="ECO:0000313" key="4">
    <source>
        <dbReference type="Proteomes" id="UP000577956"/>
    </source>
</evidence>
<evidence type="ECO:0000256" key="1">
    <source>
        <dbReference type="SAM" id="MobiDB-lite"/>
    </source>
</evidence>
<protein>
    <submittedName>
        <fullName evidence="3">Uncharacterized protein</fullName>
    </submittedName>
</protein>
<dbReference type="EMBL" id="JACCBK010000001">
    <property type="protein sequence ID" value="NYD85862.1"/>
    <property type="molecule type" value="Genomic_DNA"/>
</dbReference>
<dbReference type="AlphaFoldDB" id="A0A7Y9JXP4"/>
<dbReference type="EMBL" id="BONN01000001">
    <property type="protein sequence ID" value="GIG31131.1"/>
    <property type="molecule type" value="Genomic_DNA"/>
</dbReference>
<proteinExistence type="predicted"/>
<dbReference type="Proteomes" id="UP000577956">
    <property type="component" value="Unassembled WGS sequence"/>
</dbReference>
<dbReference type="RefSeq" id="WP_140457597.1">
    <property type="nucleotide sequence ID" value="NZ_BAABFI010000002.1"/>
</dbReference>
<keyword evidence="5" id="KW-1185">Reference proteome</keyword>
<gene>
    <name evidence="3" type="ORF">BKA21_001411</name>
    <name evidence="2" type="ORF">Col01nite_02900</name>
</gene>
<accession>A0A7Y9JXP4</accession>
<sequence length="84" mass="8813">MSTGPTDWVSGERVFGPPNGTLDVDWLVPAVLADVPTATPADAREALRQAWAAARDGSPAPTPTTPLGTRADAVLREATAQYLR</sequence>
<comment type="caution">
    <text evidence="3">The sequence shown here is derived from an EMBL/GenBank/DDBJ whole genome shotgun (WGS) entry which is preliminary data.</text>
</comment>
<organism evidence="3 4">
    <name type="scientific">Cellulomonas oligotrophica</name>
    <dbReference type="NCBI Taxonomy" id="931536"/>
    <lineage>
        <taxon>Bacteria</taxon>
        <taxon>Bacillati</taxon>
        <taxon>Actinomycetota</taxon>
        <taxon>Actinomycetes</taxon>
        <taxon>Micrococcales</taxon>
        <taxon>Cellulomonadaceae</taxon>
        <taxon>Cellulomonas</taxon>
    </lineage>
</organism>